<dbReference type="InterPro" id="IPR050326">
    <property type="entry name" value="NAD_dep_DNA_ligaseB"/>
</dbReference>
<proteinExistence type="predicted"/>
<dbReference type="PANTHER" id="PTHR47810">
    <property type="entry name" value="DNA LIGASE"/>
    <property type="match status" value="1"/>
</dbReference>
<reference evidence="6" key="1">
    <citation type="submission" date="2018-05" db="EMBL/GenBank/DDBJ databases">
        <authorList>
            <person name="Lanie J.A."/>
            <person name="Ng W.-L."/>
            <person name="Kazmierczak K.M."/>
            <person name="Andrzejewski T.M."/>
            <person name="Davidsen T.M."/>
            <person name="Wayne K.J."/>
            <person name="Tettelin H."/>
            <person name="Glass J.I."/>
            <person name="Rusch D."/>
            <person name="Podicherti R."/>
            <person name="Tsui H.-C.T."/>
            <person name="Winkler M.E."/>
        </authorList>
    </citation>
    <scope>NUCLEOTIDE SEQUENCE</scope>
</reference>
<dbReference type="GO" id="GO:0006281">
    <property type="term" value="P:DNA repair"/>
    <property type="evidence" value="ECO:0007669"/>
    <property type="project" value="UniProtKB-KW"/>
</dbReference>
<organism evidence="6">
    <name type="scientific">marine metagenome</name>
    <dbReference type="NCBI Taxonomy" id="408172"/>
    <lineage>
        <taxon>unclassified sequences</taxon>
        <taxon>metagenomes</taxon>
        <taxon>ecological metagenomes</taxon>
    </lineage>
</organism>
<evidence type="ECO:0000256" key="2">
    <source>
        <dbReference type="ARBA" id="ARBA00022705"/>
    </source>
</evidence>
<feature type="domain" description="DNA ligase OB-like" evidence="5">
    <location>
        <begin position="120"/>
        <end position="190"/>
    </location>
</feature>
<gene>
    <name evidence="6" type="ORF">METZ01_LOCUS247375</name>
</gene>
<dbReference type="GO" id="GO:0006260">
    <property type="term" value="P:DNA replication"/>
    <property type="evidence" value="ECO:0007669"/>
    <property type="project" value="UniProtKB-KW"/>
</dbReference>
<dbReference type="InterPro" id="IPR012340">
    <property type="entry name" value="NA-bd_OB-fold"/>
</dbReference>
<keyword evidence="3" id="KW-0227">DNA damage</keyword>
<dbReference type="Pfam" id="PF14743">
    <property type="entry name" value="DNA_ligase_OB_2"/>
    <property type="match status" value="1"/>
</dbReference>
<evidence type="ECO:0000256" key="1">
    <source>
        <dbReference type="ARBA" id="ARBA00022598"/>
    </source>
</evidence>
<feature type="non-terminal residue" evidence="6">
    <location>
        <position position="1"/>
    </location>
</feature>
<name>A0A382I755_9ZZZZ</name>
<keyword evidence="2" id="KW-0235">DNA replication</keyword>
<dbReference type="SUPFAM" id="SSF50249">
    <property type="entry name" value="Nucleic acid-binding proteins"/>
    <property type="match status" value="1"/>
</dbReference>
<keyword evidence="4" id="KW-0234">DNA repair</keyword>
<dbReference type="EMBL" id="UINC01065160">
    <property type="protein sequence ID" value="SVB94521.1"/>
    <property type="molecule type" value="Genomic_DNA"/>
</dbReference>
<protein>
    <recommendedName>
        <fullName evidence="5">DNA ligase OB-like domain-containing protein</fullName>
    </recommendedName>
</protein>
<evidence type="ECO:0000313" key="6">
    <source>
        <dbReference type="EMBL" id="SVB94521.1"/>
    </source>
</evidence>
<sequence>SKAWMDILEETKEKILYWVYDVPQVNGPEDMDMPYYERTSEFIYKLKETELWPDCVRQIQTWWCGKPDVVSQLYNTHVENGYEGSMIRLNKGYESKRSKSLLKYKEFSDAEYLVIDIDEGSGNRTGTAKHLVCKDEETGKIFNSNIKGNFKWYKELLNNKYDYIGKMVTVQFSNLTPDGIPRFPFATTFRDYE</sequence>
<dbReference type="GO" id="GO:0016874">
    <property type="term" value="F:ligase activity"/>
    <property type="evidence" value="ECO:0007669"/>
    <property type="project" value="UniProtKB-KW"/>
</dbReference>
<evidence type="ECO:0000256" key="3">
    <source>
        <dbReference type="ARBA" id="ARBA00022763"/>
    </source>
</evidence>
<evidence type="ECO:0000259" key="5">
    <source>
        <dbReference type="Pfam" id="PF14743"/>
    </source>
</evidence>
<dbReference type="SUPFAM" id="SSF56091">
    <property type="entry name" value="DNA ligase/mRNA capping enzyme, catalytic domain"/>
    <property type="match status" value="1"/>
</dbReference>
<dbReference type="AlphaFoldDB" id="A0A382I755"/>
<dbReference type="InterPro" id="IPR029319">
    <property type="entry name" value="DNA_ligase_OB"/>
</dbReference>
<dbReference type="Gene3D" id="3.30.470.30">
    <property type="entry name" value="DNA ligase/mRNA capping enzyme"/>
    <property type="match status" value="1"/>
</dbReference>
<keyword evidence="1" id="KW-0436">Ligase</keyword>
<dbReference type="Gene3D" id="2.40.50.140">
    <property type="entry name" value="Nucleic acid-binding proteins"/>
    <property type="match status" value="1"/>
</dbReference>
<evidence type="ECO:0000256" key="4">
    <source>
        <dbReference type="ARBA" id="ARBA00023204"/>
    </source>
</evidence>
<dbReference type="PANTHER" id="PTHR47810:SF1">
    <property type="entry name" value="DNA LIGASE B"/>
    <property type="match status" value="1"/>
</dbReference>
<accession>A0A382I755</accession>